<dbReference type="InterPro" id="IPR029787">
    <property type="entry name" value="Nucleotide_cyclase"/>
</dbReference>
<feature type="domain" description="PAC" evidence="1">
    <location>
        <begin position="246"/>
        <end position="297"/>
    </location>
</feature>
<evidence type="ECO:0000259" key="2">
    <source>
        <dbReference type="PROSITE" id="PS50883"/>
    </source>
</evidence>
<dbReference type="SMART" id="SM00086">
    <property type="entry name" value="PAC"/>
    <property type="match status" value="1"/>
</dbReference>
<gene>
    <name evidence="4" type="ORF">DXT89_24615</name>
</gene>
<dbReference type="Pfam" id="PF08447">
    <property type="entry name" value="PAS_3"/>
    <property type="match status" value="1"/>
</dbReference>
<dbReference type="SUPFAM" id="SSF55781">
    <property type="entry name" value="GAF domain-like"/>
    <property type="match status" value="1"/>
</dbReference>
<dbReference type="InterPro" id="IPR003018">
    <property type="entry name" value="GAF"/>
</dbReference>
<dbReference type="InterPro" id="IPR001610">
    <property type="entry name" value="PAC"/>
</dbReference>
<name>A0A368NLY2_AGRVI</name>
<dbReference type="Gene3D" id="2.10.70.100">
    <property type="match status" value="1"/>
</dbReference>
<dbReference type="Pfam" id="PF00563">
    <property type="entry name" value="EAL"/>
    <property type="match status" value="1"/>
</dbReference>
<comment type="caution">
    <text evidence="4">The sequence shown here is derived from an EMBL/GenBank/DDBJ whole genome shotgun (WGS) entry which is preliminary data.</text>
</comment>
<dbReference type="SMART" id="SM00267">
    <property type="entry name" value="GGDEF"/>
    <property type="match status" value="1"/>
</dbReference>
<dbReference type="SMART" id="SM00052">
    <property type="entry name" value="EAL"/>
    <property type="match status" value="1"/>
</dbReference>
<feature type="domain" description="GGDEF" evidence="3">
    <location>
        <begin position="326"/>
        <end position="458"/>
    </location>
</feature>
<dbReference type="InterPro" id="IPR043128">
    <property type="entry name" value="Rev_trsase/Diguanyl_cyclase"/>
</dbReference>
<dbReference type="Gene3D" id="3.30.450.20">
    <property type="entry name" value="PAS domain"/>
    <property type="match status" value="1"/>
</dbReference>
<evidence type="ECO:0000259" key="3">
    <source>
        <dbReference type="PROSITE" id="PS50887"/>
    </source>
</evidence>
<dbReference type="CDD" id="cd01949">
    <property type="entry name" value="GGDEF"/>
    <property type="match status" value="1"/>
</dbReference>
<evidence type="ECO:0000313" key="5">
    <source>
        <dbReference type="Proteomes" id="UP000436911"/>
    </source>
</evidence>
<dbReference type="PANTHER" id="PTHR44757:SF2">
    <property type="entry name" value="BIOFILM ARCHITECTURE MAINTENANCE PROTEIN MBAA"/>
    <property type="match status" value="1"/>
</dbReference>
<dbReference type="InterPro" id="IPR000700">
    <property type="entry name" value="PAS-assoc_C"/>
</dbReference>
<feature type="domain" description="EAL" evidence="2">
    <location>
        <begin position="467"/>
        <end position="722"/>
    </location>
</feature>
<dbReference type="PROSITE" id="PS50887">
    <property type="entry name" value="GGDEF"/>
    <property type="match status" value="1"/>
</dbReference>
<dbReference type="InterPro" id="IPR000160">
    <property type="entry name" value="GGDEF_dom"/>
</dbReference>
<dbReference type="InterPro" id="IPR001633">
    <property type="entry name" value="EAL_dom"/>
</dbReference>
<dbReference type="SUPFAM" id="SSF55785">
    <property type="entry name" value="PYP-like sensor domain (PAS domain)"/>
    <property type="match status" value="1"/>
</dbReference>
<dbReference type="CDD" id="cd01948">
    <property type="entry name" value="EAL"/>
    <property type="match status" value="1"/>
</dbReference>
<sequence>MTGTEQTRLQYLNKSGTMYTPPAEGFDAVVGLVSSILSMPIALICLLDAEQVWFKAKHGLDFDRAARKHSFCDYVVTYQEPLILSDTLQDRRFRNNAIMKGALGIRFYAGVPLIENGICLGSLCVMDREVRGFEDEDLRRLEGFATIVLGLLREHRQASILREQQRELRIRQARFEQTERSAKVGGFEMDLLTGKFIWSDQIYRTVGLPIGMPLTRKKVLGCYAPEEREHVERRIKAAMDGNGDGTDRDYRILTPEGEERWVHIVSDVEMIDGAPRRLFGILQDVTERYRQERGLVQAANSDALTGLANRACFKAAIDRQISQDRAEFGLLLIDVDHLKVTNDTLGHGAGDVLLKEIANRLVSQMGKKGTVFRVGGDEFAAVIEKPVSNRGMTMIARGLIRAVSEPMTFNGVTINPKITLGGAICDGCTDAEVLCQNADFALYHAKQTAKGTYVHFELGLRTKISRRLAVTNEVEEALAENRLFPYYQPIVRIQTGEIVGVEALVRMRLADGSVRAAGDFHEALKDASISHRVTSLMLEKVANDLRNWYDSGLKPLRVGINISSSDFSRGDLESRIASAFARYALSLDSLRLEVTESVFMEGTEEAVAATLQRLRKKGASVALDDFGTGYASLTHLQRLPVDVIKIDKSFIDTMLTDASSDAIVELMLELSRKMDLRVTAEGVETIEQAIRLDELGCASGQGYLYARPMDASAIYTLVATTAGKEHQERPALQKVRCSVF</sequence>
<dbReference type="Proteomes" id="UP000436911">
    <property type="component" value="Unassembled WGS sequence"/>
</dbReference>
<dbReference type="Gene3D" id="3.30.70.270">
    <property type="match status" value="1"/>
</dbReference>
<dbReference type="InterPro" id="IPR029016">
    <property type="entry name" value="GAF-like_dom_sf"/>
</dbReference>
<reference evidence="4 5" key="1">
    <citation type="submission" date="2018-08" db="EMBL/GenBank/DDBJ databases">
        <title>Genome sequencing of Agrobacterium vitis strain ICMP 10754.</title>
        <authorList>
            <person name="Visnovsky S.B."/>
            <person name="Pitman A.R."/>
        </authorList>
    </citation>
    <scope>NUCLEOTIDE SEQUENCE [LARGE SCALE GENOMIC DNA]</scope>
    <source>
        <strain evidence="4 5">ICMP 10754</strain>
    </source>
</reference>
<dbReference type="EMBL" id="QUSG01000025">
    <property type="protein sequence ID" value="KAA3520768.1"/>
    <property type="molecule type" value="Genomic_DNA"/>
</dbReference>
<dbReference type="InterPro" id="IPR052155">
    <property type="entry name" value="Biofilm_reg_signaling"/>
</dbReference>
<dbReference type="SUPFAM" id="SSF141868">
    <property type="entry name" value="EAL domain-like"/>
    <property type="match status" value="1"/>
</dbReference>
<dbReference type="InterPro" id="IPR035965">
    <property type="entry name" value="PAS-like_dom_sf"/>
</dbReference>
<evidence type="ECO:0000259" key="1">
    <source>
        <dbReference type="PROSITE" id="PS50113"/>
    </source>
</evidence>
<protein>
    <submittedName>
        <fullName evidence="4">EAL domain-containing protein</fullName>
    </submittedName>
</protein>
<dbReference type="SMART" id="SM00065">
    <property type="entry name" value="GAF"/>
    <property type="match status" value="1"/>
</dbReference>
<dbReference type="AlphaFoldDB" id="A0A368NLY2"/>
<dbReference type="PANTHER" id="PTHR44757">
    <property type="entry name" value="DIGUANYLATE CYCLASE DGCP"/>
    <property type="match status" value="1"/>
</dbReference>
<dbReference type="Gene3D" id="3.20.20.450">
    <property type="entry name" value="EAL domain"/>
    <property type="match status" value="1"/>
</dbReference>
<dbReference type="InterPro" id="IPR035919">
    <property type="entry name" value="EAL_sf"/>
</dbReference>
<dbReference type="Pfam" id="PF00990">
    <property type="entry name" value="GGDEF"/>
    <property type="match status" value="1"/>
</dbReference>
<evidence type="ECO:0000313" key="4">
    <source>
        <dbReference type="EMBL" id="KAA3520768.1"/>
    </source>
</evidence>
<dbReference type="NCBIfam" id="TIGR00254">
    <property type="entry name" value="GGDEF"/>
    <property type="match status" value="1"/>
</dbReference>
<dbReference type="Pfam" id="PF01590">
    <property type="entry name" value="GAF"/>
    <property type="match status" value="1"/>
</dbReference>
<organism evidence="4 5">
    <name type="scientific">Agrobacterium vitis</name>
    <name type="common">Rhizobium vitis</name>
    <dbReference type="NCBI Taxonomy" id="373"/>
    <lineage>
        <taxon>Bacteria</taxon>
        <taxon>Pseudomonadati</taxon>
        <taxon>Pseudomonadota</taxon>
        <taxon>Alphaproteobacteria</taxon>
        <taxon>Hyphomicrobiales</taxon>
        <taxon>Rhizobiaceae</taxon>
        <taxon>Rhizobium/Agrobacterium group</taxon>
        <taxon>Agrobacterium</taxon>
    </lineage>
</organism>
<proteinExistence type="predicted"/>
<dbReference type="PROSITE" id="PS50883">
    <property type="entry name" value="EAL"/>
    <property type="match status" value="1"/>
</dbReference>
<dbReference type="PROSITE" id="PS50113">
    <property type="entry name" value="PAC"/>
    <property type="match status" value="1"/>
</dbReference>
<dbReference type="Gene3D" id="3.30.450.40">
    <property type="match status" value="1"/>
</dbReference>
<dbReference type="InterPro" id="IPR013655">
    <property type="entry name" value="PAS_fold_3"/>
</dbReference>
<dbReference type="NCBIfam" id="TIGR00229">
    <property type="entry name" value="sensory_box"/>
    <property type="match status" value="1"/>
</dbReference>
<dbReference type="InterPro" id="IPR000014">
    <property type="entry name" value="PAS"/>
</dbReference>
<accession>A0A368NLY2</accession>
<dbReference type="SUPFAM" id="SSF55073">
    <property type="entry name" value="Nucleotide cyclase"/>
    <property type="match status" value="1"/>
</dbReference>